<dbReference type="PIRSF" id="PIRSF016578">
    <property type="entry name" value="HsaA"/>
    <property type="match status" value="1"/>
</dbReference>
<evidence type="ECO:0000259" key="6">
    <source>
        <dbReference type="Pfam" id="PF00441"/>
    </source>
</evidence>
<dbReference type="EMBL" id="JAKXMK010000003">
    <property type="protein sequence ID" value="MCH6164813.1"/>
    <property type="molecule type" value="Genomic_DNA"/>
</dbReference>
<comment type="cofactor">
    <cofactor evidence="1 5">
        <name>FAD</name>
        <dbReference type="ChEBI" id="CHEBI:57692"/>
    </cofactor>
</comment>
<gene>
    <name evidence="9" type="ORF">MMF94_03870</name>
</gene>
<reference evidence="9 10" key="1">
    <citation type="submission" date="2022-03" db="EMBL/GenBank/DDBJ databases">
        <title>Pseudonocardia alaer sp. nov., a novel actinomycete isolated from reed forest soil.</title>
        <authorList>
            <person name="Wang L."/>
        </authorList>
    </citation>
    <scope>NUCLEOTIDE SEQUENCE [LARGE SCALE GENOMIC DNA]</scope>
    <source>
        <strain evidence="9 10">Y-16303</strain>
    </source>
</reference>
<evidence type="ECO:0000256" key="3">
    <source>
        <dbReference type="ARBA" id="ARBA00022630"/>
    </source>
</evidence>
<dbReference type="SUPFAM" id="SSF47203">
    <property type="entry name" value="Acyl-CoA dehydrogenase C-terminal domain-like"/>
    <property type="match status" value="1"/>
</dbReference>
<proteinExistence type="inferred from homology"/>
<evidence type="ECO:0000259" key="7">
    <source>
        <dbReference type="Pfam" id="PF02770"/>
    </source>
</evidence>
<keyword evidence="5" id="KW-0560">Oxidoreductase</keyword>
<feature type="domain" description="Acyl-CoA oxidase/dehydrogenase middle" evidence="7">
    <location>
        <begin position="128"/>
        <end position="219"/>
    </location>
</feature>
<dbReference type="InterPro" id="IPR013786">
    <property type="entry name" value="AcylCoA_DH/ox_N"/>
</dbReference>
<evidence type="ECO:0000313" key="10">
    <source>
        <dbReference type="Proteomes" id="UP001299970"/>
    </source>
</evidence>
<dbReference type="PANTHER" id="PTHR43884">
    <property type="entry name" value="ACYL-COA DEHYDROGENASE"/>
    <property type="match status" value="1"/>
</dbReference>
<dbReference type="Gene3D" id="2.40.110.10">
    <property type="entry name" value="Butyryl-CoA Dehydrogenase, subunit A, domain 2"/>
    <property type="match status" value="1"/>
</dbReference>
<evidence type="ECO:0000256" key="4">
    <source>
        <dbReference type="ARBA" id="ARBA00022827"/>
    </source>
</evidence>
<dbReference type="SUPFAM" id="SSF56645">
    <property type="entry name" value="Acyl-CoA dehydrogenase NM domain-like"/>
    <property type="match status" value="1"/>
</dbReference>
<protein>
    <submittedName>
        <fullName evidence="9">Acyl-CoA/acyl-ACP dehydrogenase</fullName>
    </submittedName>
</protein>
<dbReference type="Pfam" id="PF02771">
    <property type="entry name" value="Acyl-CoA_dh_N"/>
    <property type="match status" value="1"/>
</dbReference>
<keyword evidence="4 5" id="KW-0274">FAD</keyword>
<evidence type="ECO:0000256" key="5">
    <source>
        <dbReference type="RuleBase" id="RU362125"/>
    </source>
</evidence>
<dbReference type="InterPro" id="IPR046373">
    <property type="entry name" value="Acyl-CoA_Oxase/DH_mid-dom_sf"/>
</dbReference>
<dbReference type="Gene3D" id="1.20.140.10">
    <property type="entry name" value="Butyryl-CoA Dehydrogenase, subunit A, domain 3"/>
    <property type="match status" value="1"/>
</dbReference>
<comment type="similarity">
    <text evidence="2 5">Belongs to the acyl-CoA dehydrogenase family.</text>
</comment>
<keyword evidence="10" id="KW-1185">Reference proteome</keyword>
<dbReference type="Gene3D" id="1.10.540.10">
    <property type="entry name" value="Acyl-CoA dehydrogenase/oxidase, N-terminal domain"/>
    <property type="match status" value="1"/>
</dbReference>
<dbReference type="Pfam" id="PF00441">
    <property type="entry name" value="Acyl-CoA_dh_1"/>
    <property type="match status" value="1"/>
</dbReference>
<dbReference type="Pfam" id="PF02770">
    <property type="entry name" value="Acyl-CoA_dh_M"/>
    <property type="match status" value="1"/>
</dbReference>
<dbReference type="InterPro" id="IPR036250">
    <property type="entry name" value="AcylCo_DH-like_C"/>
</dbReference>
<accession>A0ABS9T8R3</accession>
<dbReference type="Proteomes" id="UP001299970">
    <property type="component" value="Unassembled WGS sequence"/>
</dbReference>
<evidence type="ECO:0000313" key="9">
    <source>
        <dbReference type="EMBL" id="MCH6164813.1"/>
    </source>
</evidence>
<dbReference type="PANTHER" id="PTHR43884:SF12">
    <property type="entry name" value="ISOVALERYL-COA DEHYDROGENASE, MITOCHONDRIAL-RELATED"/>
    <property type="match status" value="1"/>
</dbReference>
<dbReference type="RefSeq" id="WP_241034836.1">
    <property type="nucleotide sequence ID" value="NZ_BAAAJF010000009.1"/>
</dbReference>
<dbReference type="InterPro" id="IPR006091">
    <property type="entry name" value="Acyl-CoA_Oxase/DH_mid-dom"/>
</dbReference>
<comment type="caution">
    <text evidence="9">The sequence shown here is derived from an EMBL/GenBank/DDBJ whole genome shotgun (WGS) entry which is preliminary data.</text>
</comment>
<feature type="domain" description="Acyl-CoA dehydrogenase/oxidase C-terminal" evidence="6">
    <location>
        <begin position="251"/>
        <end position="369"/>
    </location>
</feature>
<dbReference type="InterPro" id="IPR009100">
    <property type="entry name" value="AcylCoA_DH/oxidase_NM_dom_sf"/>
</dbReference>
<organism evidence="9 10">
    <name type="scientific">Pseudonocardia alaniniphila</name>
    <dbReference type="NCBI Taxonomy" id="75291"/>
    <lineage>
        <taxon>Bacteria</taxon>
        <taxon>Bacillati</taxon>
        <taxon>Actinomycetota</taxon>
        <taxon>Actinomycetes</taxon>
        <taxon>Pseudonocardiales</taxon>
        <taxon>Pseudonocardiaceae</taxon>
        <taxon>Pseudonocardia</taxon>
    </lineage>
</organism>
<dbReference type="InterPro" id="IPR009075">
    <property type="entry name" value="AcylCo_DH/oxidase_C"/>
</dbReference>
<evidence type="ECO:0000256" key="1">
    <source>
        <dbReference type="ARBA" id="ARBA00001974"/>
    </source>
</evidence>
<feature type="domain" description="Acyl-CoA dehydrogenase/oxidase N-terminal" evidence="8">
    <location>
        <begin position="15"/>
        <end position="92"/>
    </location>
</feature>
<dbReference type="InterPro" id="IPR037069">
    <property type="entry name" value="AcylCoA_DH/ox_N_sf"/>
</dbReference>
<evidence type="ECO:0000256" key="2">
    <source>
        <dbReference type="ARBA" id="ARBA00009347"/>
    </source>
</evidence>
<evidence type="ECO:0000259" key="8">
    <source>
        <dbReference type="Pfam" id="PF02771"/>
    </source>
</evidence>
<name>A0ABS9T8R3_9PSEU</name>
<dbReference type="CDD" id="cd00567">
    <property type="entry name" value="ACAD"/>
    <property type="match status" value="1"/>
</dbReference>
<sequence length="393" mass="41988">MSEGPAAERRREFVAVADRLAGRFAERAAAHDVEASFPHENYADLTDAGLLRLTVPEELGGLGAGLGDVLAVLERLATGDGATALAVTMHISPLGQWAAVWRRTGNPRLAHLLRQAAEGSLVWAAVTGEPGIRNDMTDARTAAEKVDGGFVLTGRKVFATNTAVATHFSTTARHEDADGGPRLLLCQVAMDQPGVRVHPTWNAMGMRATRSDDLELDGVFVSDEQVVHSLPVGHLDARVLETVWSWAMPSFGAVYTGIAAGALDWTVQRILRSGRADDPVVQDVIGGCRILLDTSRAMLASHVDKVENGRLLDRGVQGGLAWCATVKYVAATNAVEVLQRLVDVVGGPAYTRNQPFERMWRDVQAGPIMPMSNLAARRLIGADTLGVTVAPVS</sequence>
<keyword evidence="3 5" id="KW-0285">Flavoprotein</keyword>